<protein>
    <recommendedName>
        <fullName evidence="4">DUF4251 domain-containing protein</fullName>
    </recommendedName>
</protein>
<dbReference type="EMBL" id="JACWMX010000003">
    <property type="protein sequence ID" value="MBD1392954.1"/>
    <property type="molecule type" value="Genomic_DNA"/>
</dbReference>
<feature type="chain" id="PRO_5037456803" description="DUF4251 domain-containing protein" evidence="1">
    <location>
        <begin position="25"/>
        <end position="220"/>
    </location>
</feature>
<keyword evidence="3" id="KW-1185">Reference proteome</keyword>
<evidence type="ECO:0000313" key="3">
    <source>
        <dbReference type="Proteomes" id="UP000619078"/>
    </source>
</evidence>
<organism evidence="2 3">
    <name type="scientific">Mucilaginibacter glaciei</name>
    <dbReference type="NCBI Taxonomy" id="2772109"/>
    <lineage>
        <taxon>Bacteria</taxon>
        <taxon>Pseudomonadati</taxon>
        <taxon>Bacteroidota</taxon>
        <taxon>Sphingobacteriia</taxon>
        <taxon>Sphingobacteriales</taxon>
        <taxon>Sphingobacteriaceae</taxon>
        <taxon>Mucilaginibacter</taxon>
    </lineage>
</organism>
<comment type="caution">
    <text evidence="2">The sequence shown here is derived from an EMBL/GenBank/DDBJ whole genome shotgun (WGS) entry which is preliminary data.</text>
</comment>
<evidence type="ECO:0000313" key="2">
    <source>
        <dbReference type="EMBL" id="MBD1392954.1"/>
    </source>
</evidence>
<dbReference type="AlphaFoldDB" id="A0A926NIY9"/>
<evidence type="ECO:0008006" key="4">
    <source>
        <dbReference type="Google" id="ProtNLM"/>
    </source>
</evidence>
<name>A0A926NIY9_9SPHI</name>
<keyword evidence="1" id="KW-0732">Signal</keyword>
<feature type="signal peptide" evidence="1">
    <location>
        <begin position="1"/>
        <end position="24"/>
    </location>
</feature>
<reference evidence="2" key="1">
    <citation type="submission" date="2020-09" db="EMBL/GenBank/DDBJ databases">
        <title>Novel species of Mucilaginibacter isolated from a glacier on the Tibetan Plateau.</title>
        <authorList>
            <person name="Liu Q."/>
            <person name="Xin Y.-H."/>
        </authorList>
    </citation>
    <scope>NUCLEOTIDE SEQUENCE</scope>
    <source>
        <strain evidence="2">ZB1P21</strain>
    </source>
</reference>
<dbReference type="RefSeq" id="WP_191162400.1">
    <property type="nucleotide sequence ID" value="NZ_JACWMX010000003.1"/>
</dbReference>
<proteinExistence type="predicted"/>
<accession>A0A926NIY9</accession>
<evidence type="ECO:0000256" key="1">
    <source>
        <dbReference type="SAM" id="SignalP"/>
    </source>
</evidence>
<dbReference type="Proteomes" id="UP000619078">
    <property type="component" value="Unassembled WGS sequence"/>
</dbReference>
<sequence>MNKIKQLLLTGISLFCVMPGFSQAKKKPVKKAQIVVVKKMPYISPQLTGFLHTAAAASVSFTPPPGFKEIKAPNNEDYTFDYGMELPGIGFEVWFQVRSQKENYTAYERSLDNKNTRQENPDSLYIALGNAQAIAFSGSRDFTPRNIPARILDRYNADAGKSYLLNLPNMAVTKHYKYALLITLQRDQIGTILAVCLTNEKSPEFFKNMDKASNCLKFKP</sequence>
<gene>
    <name evidence="2" type="ORF">IDJ76_07585</name>
</gene>